<accession>A0ABP6RWK6</accession>
<dbReference type="InterPro" id="IPR008538">
    <property type="entry name" value="Uma2"/>
</dbReference>
<feature type="domain" description="Putative restriction endonuclease" evidence="1">
    <location>
        <begin position="34"/>
        <end position="190"/>
    </location>
</feature>
<dbReference type="EMBL" id="BAAAYK010000038">
    <property type="protein sequence ID" value="GAA3362109.1"/>
    <property type="molecule type" value="Genomic_DNA"/>
</dbReference>
<sequence length="201" mass="22187">MPPGRSDEREEVAIMRIETGAGRPFSVHDLDGSPEDGRRYELVDGELMVSALPGWPHQAAVVELASQLHIACTAEYRVLPAPFAVRPDPFTELRPDVLVARHDDLTLRNLPTAPVLAVEVVSASSRIKDSTLKKAVYARLGARFFWLVDPDLEEPSITAWELVGGSGYQRIARAREDEVFEVQQPFPVKLTPADLVAGLRP</sequence>
<gene>
    <name evidence="2" type="ORF">GCM10020366_48730</name>
</gene>
<dbReference type="CDD" id="cd06260">
    <property type="entry name" value="DUF820-like"/>
    <property type="match status" value="1"/>
</dbReference>
<dbReference type="SUPFAM" id="SSF52980">
    <property type="entry name" value="Restriction endonuclease-like"/>
    <property type="match status" value="1"/>
</dbReference>
<dbReference type="GO" id="GO:0004519">
    <property type="term" value="F:endonuclease activity"/>
    <property type="evidence" value="ECO:0007669"/>
    <property type="project" value="UniProtKB-KW"/>
</dbReference>
<organism evidence="2 3">
    <name type="scientific">Saccharopolyspora gregorii</name>
    <dbReference type="NCBI Taxonomy" id="33914"/>
    <lineage>
        <taxon>Bacteria</taxon>
        <taxon>Bacillati</taxon>
        <taxon>Actinomycetota</taxon>
        <taxon>Actinomycetes</taxon>
        <taxon>Pseudonocardiales</taxon>
        <taxon>Pseudonocardiaceae</taxon>
        <taxon>Saccharopolyspora</taxon>
    </lineage>
</organism>
<evidence type="ECO:0000313" key="2">
    <source>
        <dbReference type="EMBL" id="GAA3362109.1"/>
    </source>
</evidence>
<keyword evidence="2" id="KW-0255">Endonuclease</keyword>
<dbReference type="Proteomes" id="UP001500483">
    <property type="component" value="Unassembled WGS sequence"/>
</dbReference>
<keyword evidence="2" id="KW-0378">Hydrolase</keyword>
<keyword evidence="3" id="KW-1185">Reference proteome</keyword>
<reference evidence="3" key="1">
    <citation type="journal article" date="2019" name="Int. J. Syst. Evol. Microbiol.">
        <title>The Global Catalogue of Microorganisms (GCM) 10K type strain sequencing project: providing services to taxonomists for standard genome sequencing and annotation.</title>
        <authorList>
            <consortium name="The Broad Institute Genomics Platform"/>
            <consortium name="The Broad Institute Genome Sequencing Center for Infectious Disease"/>
            <person name="Wu L."/>
            <person name="Ma J."/>
        </authorList>
    </citation>
    <scope>NUCLEOTIDE SEQUENCE [LARGE SCALE GENOMIC DNA]</scope>
    <source>
        <strain evidence="3">JCM 9687</strain>
    </source>
</reference>
<evidence type="ECO:0000313" key="3">
    <source>
        <dbReference type="Proteomes" id="UP001500483"/>
    </source>
</evidence>
<dbReference type="InterPro" id="IPR011335">
    <property type="entry name" value="Restrct_endonuc-II-like"/>
</dbReference>
<dbReference type="PANTHER" id="PTHR35400:SF3">
    <property type="entry name" value="SLL1072 PROTEIN"/>
    <property type="match status" value="1"/>
</dbReference>
<keyword evidence="2" id="KW-0540">Nuclease</keyword>
<dbReference type="Gene3D" id="3.90.1570.10">
    <property type="entry name" value="tt1808, chain A"/>
    <property type="match status" value="1"/>
</dbReference>
<evidence type="ECO:0000259" key="1">
    <source>
        <dbReference type="Pfam" id="PF05685"/>
    </source>
</evidence>
<proteinExistence type="predicted"/>
<dbReference type="InterPro" id="IPR012296">
    <property type="entry name" value="Nuclease_put_TT1808"/>
</dbReference>
<protein>
    <submittedName>
        <fullName evidence="2">Uma2 family endonuclease</fullName>
    </submittedName>
</protein>
<dbReference type="PANTHER" id="PTHR35400">
    <property type="entry name" value="SLR1083 PROTEIN"/>
    <property type="match status" value="1"/>
</dbReference>
<comment type="caution">
    <text evidence="2">The sequence shown here is derived from an EMBL/GenBank/DDBJ whole genome shotgun (WGS) entry which is preliminary data.</text>
</comment>
<dbReference type="Pfam" id="PF05685">
    <property type="entry name" value="Uma2"/>
    <property type="match status" value="1"/>
</dbReference>
<name>A0ABP6RWK6_9PSEU</name>